<dbReference type="InParanoid" id="A0A6I8UNH1"/>
<dbReference type="Proteomes" id="UP000001819">
    <property type="component" value="Chromosome 2"/>
</dbReference>
<evidence type="ECO:0000313" key="3">
    <source>
        <dbReference type="RefSeq" id="XP_001358310.4"/>
    </source>
</evidence>
<dbReference type="RefSeq" id="XP_001358310.4">
    <property type="nucleotide sequence ID" value="XM_001358273.4"/>
</dbReference>
<reference evidence="2" key="1">
    <citation type="submission" date="2024-06" db="UniProtKB">
        <authorList>
            <consortium name="RefSeq"/>
        </authorList>
    </citation>
    <scope>NUCLEOTIDE SEQUENCE [LARGE SCALE GENOMIC DNA]</scope>
    <source>
        <strain evidence="2">MV2-25</strain>
    </source>
</reference>
<feature type="compositionally biased region" description="Basic residues" evidence="1">
    <location>
        <begin position="161"/>
        <end position="172"/>
    </location>
</feature>
<feature type="compositionally biased region" description="Low complexity" evidence="1">
    <location>
        <begin position="173"/>
        <end position="213"/>
    </location>
</feature>
<reference evidence="3" key="2">
    <citation type="submission" date="2025-08" db="UniProtKB">
        <authorList>
            <consortium name="RefSeq"/>
        </authorList>
    </citation>
    <scope>IDENTIFICATION</scope>
    <source>
        <strain evidence="3">MV-25-SWS-2005</strain>
        <tissue evidence="3">Whole body</tissue>
    </source>
</reference>
<evidence type="ECO:0000256" key="1">
    <source>
        <dbReference type="SAM" id="MobiDB-lite"/>
    </source>
</evidence>
<proteinExistence type="predicted"/>
<accession>A0A6I8UNH1</accession>
<feature type="region of interest" description="Disordered" evidence="1">
    <location>
        <begin position="161"/>
        <end position="234"/>
    </location>
</feature>
<gene>
    <name evidence="3" type="primary">LOC4801175</name>
</gene>
<name>A0A6I8UNH1_DROPS</name>
<feature type="region of interest" description="Disordered" evidence="1">
    <location>
        <begin position="265"/>
        <end position="315"/>
    </location>
</feature>
<dbReference type="AlphaFoldDB" id="A0A6I8UNH1"/>
<evidence type="ECO:0000313" key="2">
    <source>
        <dbReference type="Proteomes" id="UP000001819"/>
    </source>
</evidence>
<protein>
    <submittedName>
        <fullName evidence="3">Uncharacterized protein</fullName>
    </submittedName>
</protein>
<dbReference type="KEGG" id="dpo:4801175"/>
<keyword evidence="2" id="KW-1185">Reference proteome</keyword>
<sequence length="336" mass="36715">MSQKQSKPAKLTKISVLRKMIGLDKKKPAKDYVVPNNSVQNLEKPGFYDPTINATDTQLSGKMTHKCAYCQNLAKNFLYLESLIRNNTESAKKCSVCNASLKYLEHVNRNVRQVFGSFESVIKADRALAATPPGLPKYSVMPTQRAAGGAVLTSQKSLKTLKKSKSKTKAVKGQKLSKSLKPLKSMKSLKSLKSIKSGKISKSLQSSKSSKSMGKSKHQLKTGTKSQTGRGKMVLKRKYRKTAIKPPGGKMSSGGSLYRSLAANRSKMAASRSKMSASRSKMSASRSKMAASHSKLGIKGASKQKKLPKKRSEGVPTSINWKLLKLNMPKQVPLVH</sequence>
<feature type="compositionally biased region" description="Low complexity" evidence="1">
    <location>
        <begin position="265"/>
        <end position="292"/>
    </location>
</feature>
<organism evidence="2 3">
    <name type="scientific">Drosophila pseudoobscura pseudoobscura</name>
    <name type="common">Fruit fly</name>
    <dbReference type="NCBI Taxonomy" id="46245"/>
    <lineage>
        <taxon>Eukaryota</taxon>
        <taxon>Metazoa</taxon>
        <taxon>Ecdysozoa</taxon>
        <taxon>Arthropoda</taxon>
        <taxon>Hexapoda</taxon>
        <taxon>Insecta</taxon>
        <taxon>Pterygota</taxon>
        <taxon>Neoptera</taxon>
        <taxon>Endopterygota</taxon>
        <taxon>Diptera</taxon>
        <taxon>Brachycera</taxon>
        <taxon>Muscomorpha</taxon>
        <taxon>Ephydroidea</taxon>
        <taxon>Drosophilidae</taxon>
        <taxon>Drosophila</taxon>
        <taxon>Sophophora</taxon>
    </lineage>
</organism>